<feature type="transmembrane region" description="Helical" evidence="1">
    <location>
        <begin position="135"/>
        <end position="155"/>
    </location>
</feature>
<keyword evidence="1" id="KW-1133">Transmembrane helix</keyword>
<protein>
    <submittedName>
        <fullName evidence="2">O-antigen ligase like membrane protein</fullName>
    </submittedName>
</protein>
<gene>
    <name evidence="2" type="ORF">BAQU_1789</name>
</gene>
<feature type="transmembrane region" description="Helical" evidence="1">
    <location>
        <begin position="349"/>
        <end position="370"/>
    </location>
</feature>
<keyword evidence="2" id="KW-0436">Ligase</keyword>
<dbReference type="Proteomes" id="UP000216451">
    <property type="component" value="Unassembled WGS sequence"/>
</dbReference>
<feature type="transmembrane region" description="Helical" evidence="1">
    <location>
        <begin position="228"/>
        <end position="254"/>
    </location>
</feature>
<feature type="transmembrane region" description="Helical" evidence="1">
    <location>
        <begin position="73"/>
        <end position="92"/>
    </location>
</feature>
<evidence type="ECO:0000313" key="2">
    <source>
        <dbReference type="EMBL" id="OZG65606.1"/>
    </source>
</evidence>
<name>A0A261G3L5_9BIFI</name>
<feature type="transmembrane region" description="Helical" evidence="1">
    <location>
        <begin position="104"/>
        <end position="123"/>
    </location>
</feature>
<feature type="transmembrane region" description="Helical" evidence="1">
    <location>
        <begin position="41"/>
        <end position="61"/>
    </location>
</feature>
<accession>A0A261G3L5</accession>
<evidence type="ECO:0000313" key="3">
    <source>
        <dbReference type="Proteomes" id="UP000216451"/>
    </source>
</evidence>
<comment type="caution">
    <text evidence="2">The sequence shown here is derived from an EMBL/GenBank/DDBJ whole genome shotgun (WGS) entry which is preliminary data.</text>
</comment>
<feature type="transmembrane region" description="Helical" evidence="1">
    <location>
        <begin position="275"/>
        <end position="294"/>
    </location>
</feature>
<keyword evidence="1" id="KW-0472">Membrane</keyword>
<feature type="transmembrane region" description="Helical" evidence="1">
    <location>
        <begin position="15"/>
        <end position="35"/>
    </location>
</feature>
<organism evidence="2 3">
    <name type="scientific">Bifidobacterium aquikefiri</name>
    <dbReference type="NCBI Taxonomy" id="1653207"/>
    <lineage>
        <taxon>Bacteria</taxon>
        <taxon>Bacillati</taxon>
        <taxon>Actinomycetota</taxon>
        <taxon>Actinomycetes</taxon>
        <taxon>Bifidobacteriales</taxon>
        <taxon>Bifidobacteriaceae</taxon>
        <taxon>Bifidobacterium</taxon>
    </lineage>
</organism>
<keyword evidence="3" id="KW-1185">Reference proteome</keyword>
<dbReference type="GO" id="GO:0016874">
    <property type="term" value="F:ligase activity"/>
    <property type="evidence" value="ECO:0007669"/>
    <property type="project" value="UniProtKB-KW"/>
</dbReference>
<reference evidence="2 3" key="1">
    <citation type="journal article" date="2017" name="BMC Genomics">
        <title>Comparative genomic and phylogenomic analyses of the Bifidobacteriaceae family.</title>
        <authorList>
            <person name="Lugli G.A."/>
            <person name="Milani C."/>
            <person name="Turroni F."/>
            <person name="Duranti S."/>
            <person name="Mancabelli L."/>
            <person name="Mangifesta M."/>
            <person name="Ferrario C."/>
            <person name="Modesto M."/>
            <person name="Mattarelli P."/>
            <person name="Jiri K."/>
            <person name="van Sinderen D."/>
            <person name="Ventura M."/>
        </authorList>
    </citation>
    <scope>NUCLEOTIDE SEQUENCE [LARGE SCALE GENOMIC DNA]</scope>
    <source>
        <strain evidence="2 3">LMG 28769</strain>
    </source>
</reference>
<dbReference type="RefSeq" id="WP_094694878.1">
    <property type="nucleotide sequence ID" value="NZ_JBDNSV010000033.1"/>
</dbReference>
<proteinExistence type="predicted"/>
<dbReference type="EMBL" id="MWXA01000008">
    <property type="protein sequence ID" value="OZG65606.1"/>
    <property type="molecule type" value="Genomic_DNA"/>
</dbReference>
<evidence type="ECO:0000256" key="1">
    <source>
        <dbReference type="SAM" id="Phobius"/>
    </source>
</evidence>
<dbReference type="GeneID" id="98296438"/>
<keyword evidence="1" id="KW-0812">Transmembrane</keyword>
<sequence length="384" mass="42502">MKAASRNYRGGHQTAMYAFEYLVAFVFLLSAYSVYFKSSQFSSLMFESLLAALGFCWIASLIDQIDPSSVLRFFTLSLFSLMMVLICWLLTSDNAVISYVAQKSVILVVLIPLYGLIFSTLGFETTVNQFISKVINCLAILCVIGLLLWIAVAFINVKLPSIVLQYNWGGEKTAFGYLGIEYITQIISFAGRTIPQFTLFFVEAPLANFVFQLCLSAEILLIKHPRKLIVLVLSLSSLASFSTTGIILLPLIWFCGLATSKTFRAIRKNYIPINFLYCLSLSVLAIALPFWSIYSLQSKKNTDSLETHGNDIISGIKSFLDSPIWGHGLGDYTSSYRNFGGSDGSSSGIIAVSAQAGILLLVLYLLPFGVQLISFTNKQKLHIL</sequence>
<feature type="transmembrane region" description="Helical" evidence="1">
    <location>
        <begin position="206"/>
        <end position="222"/>
    </location>
</feature>
<dbReference type="AlphaFoldDB" id="A0A261G3L5"/>